<gene>
    <name evidence="1" type="ORF">GXM_05524</name>
</gene>
<name>A0A5P8W603_9NOSO</name>
<accession>A0A5P8W603</accession>
<dbReference type="AlphaFoldDB" id="A0A5P8W603"/>
<evidence type="ECO:0000313" key="1">
    <source>
        <dbReference type="EMBL" id="QFS48032.1"/>
    </source>
</evidence>
<dbReference type="Proteomes" id="UP000326678">
    <property type="component" value="Chromosome Gxm1"/>
</dbReference>
<reference evidence="1 2" key="1">
    <citation type="submission" date="2019-10" db="EMBL/GenBank/DDBJ databases">
        <title>Genomic and transcriptomic insights into the perfect genentic adaptation of a filamentous nitrogen-fixing cyanobacterium to rice fields.</title>
        <authorList>
            <person name="Chen Z."/>
        </authorList>
    </citation>
    <scope>NUCLEOTIDE SEQUENCE [LARGE SCALE GENOMIC DNA]</scope>
    <source>
        <strain evidence="1">CCNUC1</strain>
    </source>
</reference>
<sequence length="74" mass="8818">MQLNIYSDDNYLPKGIEPVPMLYPFWKQFIPTEKYPWSKLYGKYIEVSNSLFKMTSLKEADLVIMPINWRAIRG</sequence>
<keyword evidence="2" id="KW-1185">Reference proteome</keyword>
<proteinExistence type="predicted"/>
<dbReference type="KEGG" id="nsh:GXM_05524"/>
<dbReference type="EMBL" id="CP045226">
    <property type="protein sequence ID" value="QFS48032.1"/>
    <property type="molecule type" value="Genomic_DNA"/>
</dbReference>
<protein>
    <submittedName>
        <fullName evidence="1">Uncharacterized protein</fullName>
    </submittedName>
</protein>
<organism evidence="1 2">
    <name type="scientific">Nostoc sphaeroides CCNUC1</name>
    <dbReference type="NCBI Taxonomy" id="2653204"/>
    <lineage>
        <taxon>Bacteria</taxon>
        <taxon>Bacillati</taxon>
        <taxon>Cyanobacteriota</taxon>
        <taxon>Cyanophyceae</taxon>
        <taxon>Nostocales</taxon>
        <taxon>Nostocaceae</taxon>
        <taxon>Nostoc</taxon>
    </lineage>
</organism>
<evidence type="ECO:0000313" key="2">
    <source>
        <dbReference type="Proteomes" id="UP000326678"/>
    </source>
</evidence>